<gene>
    <name evidence="6" type="ORF">ACFFH7_16400</name>
</gene>
<evidence type="ECO:0000256" key="1">
    <source>
        <dbReference type="ARBA" id="ARBA00004141"/>
    </source>
</evidence>
<dbReference type="RefSeq" id="WP_273941482.1">
    <property type="nucleotide sequence ID" value="NZ_CP097263.1"/>
</dbReference>
<proteinExistence type="predicted"/>
<evidence type="ECO:0000256" key="4">
    <source>
        <dbReference type="ARBA" id="ARBA00023136"/>
    </source>
</evidence>
<reference evidence="6 7" key="1">
    <citation type="submission" date="2024-09" db="EMBL/GenBank/DDBJ databases">
        <authorList>
            <person name="Sun Q."/>
            <person name="Mori K."/>
        </authorList>
    </citation>
    <scope>NUCLEOTIDE SEQUENCE [LARGE SCALE GENOMIC DNA]</scope>
    <source>
        <strain evidence="6 7">TBRC 1432</strain>
    </source>
</reference>
<sequence>MTAIATPATVTTTAAKAKTPVATKIGRGLSVLAVAFLLMDATMHLMNPDFVAQAFQQAGFPAYQAVLIGVLELGCLVLYVIPKTSVLGAIVQTAYLGGALCSNLRLELPLFSTILSPVYVAIIVWAGLYLRNAALRTALGVDILKKR</sequence>
<dbReference type="Proteomes" id="UP001589810">
    <property type="component" value="Unassembled WGS sequence"/>
</dbReference>
<protein>
    <submittedName>
        <fullName evidence="6">DoxX family protein</fullName>
    </submittedName>
</protein>
<comment type="caution">
    <text evidence="6">The sequence shown here is derived from an EMBL/GenBank/DDBJ whole genome shotgun (WGS) entry which is preliminary data.</text>
</comment>
<evidence type="ECO:0000313" key="7">
    <source>
        <dbReference type="Proteomes" id="UP001589810"/>
    </source>
</evidence>
<organism evidence="6 7">
    <name type="scientific">Kutzneria chonburiensis</name>
    <dbReference type="NCBI Taxonomy" id="1483604"/>
    <lineage>
        <taxon>Bacteria</taxon>
        <taxon>Bacillati</taxon>
        <taxon>Actinomycetota</taxon>
        <taxon>Actinomycetes</taxon>
        <taxon>Pseudonocardiales</taxon>
        <taxon>Pseudonocardiaceae</taxon>
        <taxon>Kutzneria</taxon>
    </lineage>
</organism>
<evidence type="ECO:0000256" key="2">
    <source>
        <dbReference type="ARBA" id="ARBA00022692"/>
    </source>
</evidence>
<feature type="transmembrane region" description="Helical" evidence="5">
    <location>
        <begin position="110"/>
        <end position="130"/>
    </location>
</feature>
<evidence type="ECO:0000313" key="6">
    <source>
        <dbReference type="EMBL" id="MFC0543082.1"/>
    </source>
</evidence>
<evidence type="ECO:0000256" key="3">
    <source>
        <dbReference type="ARBA" id="ARBA00022989"/>
    </source>
</evidence>
<accession>A0ABV6MS65</accession>
<feature type="transmembrane region" description="Helical" evidence="5">
    <location>
        <begin position="58"/>
        <end position="81"/>
    </location>
</feature>
<evidence type="ECO:0000256" key="5">
    <source>
        <dbReference type="SAM" id="Phobius"/>
    </source>
</evidence>
<dbReference type="InterPro" id="IPR032808">
    <property type="entry name" value="DoxX"/>
</dbReference>
<dbReference type="Pfam" id="PF13564">
    <property type="entry name" value="DoxX_2"/>
    <property type="match status" value="1"/>
</dbReference>
<dbReference type="EMBL" id="JBHLUD010000004">
    <property type="protein sequence ID" value="MFC0543082.1"/>
    <property type="molecule type" value="Genomic_DNA"/>
</dbReference>
<keyword evidence="3 5" id="KW-1133">Transmembrane helix</keyword>
<keyword evidence="2 5" id="KW-0812">Transmembrane</keyword>
<comment type="subcellular location">
    <subcellularLocation>
        <location evidence="1">Membrane</location>
        <topology evidence="1">Multi-pass membrane protein</topology>
    </subcellularLocation>
</comment>
<feature type="transmembrane region" description="Helical" evidence="5">
    <location>
        <begin position="27"/>
        <end position="46"/>
    </location>
</feature>
<keyword evidence="7" id="KW-1185">Reference proteome</keyword>
<keyword evidence="4 5" id="KW-0472">Membrane</keyword>
<name>A0ABV6MS65_9PSEU</name>